<feature type="transmembrane region" description="Helical" evidence="8">
    <location>
        <begin position="76"/>
        <end position="92"/>
    </location>
</feature>
<dbReference type="InterPro" id="IPR044746">
    <property type="entry name" value="ABCC_6TM_D1"/>
</dbReference>
<name>A0A9K3GGZ3_9EUKA</name>
<dbReference type="InterPro" id="IPR011527">
    <property type="entry name" value="ABC1_TM_dom"/>
</dbReference>
<sequence>PEHGTSLHKERIQAELEKAEPGTGYSTVLLRAYSGWLTRGILPKLIHDIILFVGPVMLDLMLSFISDAKETGETDWALLAIYIGALFALRTLQTAVLHQYFQNVFTLGLCAYLGTSALLYQKISALSEYTLQAASIGKVVNLLFSDAGRYKRISIELHLVWSIPFQIIVCVTMLWQSFGVVSLVGIAVMILAMPLQANISRQLFKHRTAYLVRSDARMKLVTETLTGISVVKLFSMEPSASLAIATARDHELTLLKKMGILQAAMYAIMESIPLMVSLSVFGLYVAGGDTLTPLLAFQAMALFSILRFPLFAMPRTIASLNEAVASGRRIGSFLALTPHPPCAALDSRSSPNHDPSLPASVTVSPCTLAWSTPEEQASVDAANVAFSKALKKDKKPKSGAASKAVSECPSPSQLVPFSLSLPALSFSGPSLCVVRGVVGSGKTSLLAALAGEMAVQTSPTPESDPSCPPITVQGGIAVVGQNPFLLNATLRDNITFGHTYDEKRYNRVLDLSCLIPDIKQLSAGDQTEIGERGINLSGGQKARVAMARCLYSRPAVALLDDPIAAVDPAVASRLFNRAICGYLR</sequence>
<evidence type="ECO:0000259" key="9">
    <source>
        <dbReference type="PROSITE" id="PS50929"/>
    </source>
</evidence>
<feature type="transmembrane region" description="Helical" evidence="8">
    <location>
        <begin position="263"/>
        <end position="285"/>
    </location>
</feature>
<dbReference type="Gene3D" id="3.40.50.300">
    <property type="entry name" value="P-loop containing nucleotide triphosphate hydrolases"/>
    <property type="match status" value="1"/>
</dbReference>
<dbReference type="Pfam" id="PF00664">
    <property type="entry name" value="ABC_membrane"/>
    <property type="match status" value="1"/>
</dbReference>
<proteinExistence type="predicted"/>
<evidence type="ECO:0000256" key="8">
    <source>
        <dbReference type="SAM" id="Phobius"/>
    </source>
</evidence>
<dbReference type="GO" id="GO:0016887">
    <property type="term" value="F:ATP hydrolysis activity"/>
    <property type="evidence" value="ECO:0007669"/>
    <property type="project" value="InterPro"/>
</dbReference>
<evidence type="ECO:0000313" key="11">
    <source>
        <dbReference type="Proteomes" id="UP000265618"/>
    </source>
</evidence>
<keyword evidence="3 8" id="KW-0812">Transmembrane</keyword>
<organism evidence="10 11">
    <name type="scientific">Kipferlia bialata</name>
    <dbReference type="NCBI Taxonomy" id="797122"/>
    <lineage>
        <taxon>Eukaryota</taxon>
        <taxon>Metamonada</taxon>
        <taxon>Carpediemonas-like organisms</taxon>
        <taxon>Kipferlia</taxon>
    </lineage>
</organism>
<dbReference type="Proteomes" id="UP000265618">
    <property type="component" value="Unassembled WGS sequence"/>
</dbReference>
<dbReference type="InterPro" id="IPR017871">
    <property type="entry name" value="ABC_transporter-like_CS"/>
</dbReference>
<feature type="transmembrane region" description="Helical" evidence="8">
    <location>
        <begin position="181"/>
        <end position="199"/>
    </location>
</feature>
<feature type="transmembrane region" description="Helical" evidence="8">
    <location>
        <begin position="157"/>
        <end position="175"/>
    </location>
</feature>
<keyword evidence="11" id="KW-1185">Reference proteome</keyword>
<evidence type="ECO:0000256" key="1">
    <source>
        <dbReference type="ARBA" id="ARBA00004141"/>
    </source>
</evidence>
<dbReference type="InterPro" id="IPR036640">
    <property type="entry name" value="ABC1_TM_sf"/>
</dbReference>
<feature type="transmembrane region" description="Helical" evidence="8">
    <location>
        <begin position="104"/>
        <end position="123"/>
    </location>
</feature>
<dbReference type="GO" id="GO:0140359">
    <property type="term" value="F:ABC-type transporter activity"/>
    <property type="evidence" value="ECO:0007669"/>
    <property type="project" value="InterPro"/>
</dbReference>
<evidence type="ECO:0000256" key="3">
    <source>
        <dbReference type="ARBA" id="ARBA00022692"/>
    </source>
</evidence>
<evidence type="ECO:0000256" key="6">
    <source>
        <dbReference type="ARBA" id="ARBA00022989"/>
    </source>
</evidence>
<dbReference type="Pfam" id="PF00005">
    <property type="entry name" value="ABC_tran"/>
    <property type="match status" value="1"/>
</dbReference>
<evidence type="ECO:0000313" key="10">
    <source>
        <dbReference type="EMBL" id="GIQ81806.1"/>
    </source>
</evidence>
<dbReference type="AlphaFoldDB" id="A0A9K3GGZ3"/>
<dbReference type="SUPFAM" id="SSF90123">
    <property type="entry name" value="ABC transporter transmembrane region"/>
    <property type="match status" value="1"/>
</dbReference>
<dbReference type="SUPFAM" id="SSF52540">
    <property type="entry name" value="P-loop containing nucleoside triphosphate hydrolases"/>
    <property type="match status" value="1"/>
</dbReference>
<evidence type="ECO:0000256" key="7">
    <source>
        <dbReference type="ARBA" id="ARBA00023136"/>
    </source>
</evidence>
<reference evidence="10 11" key="1">
    <citation type="journal article" date="2018" name="PLoS ONE">
        <title>The draft genome of Kipferlia bialata reveals reductive genome evolution in fornicate parasites.</title>
        <authorList>
            <person name="Tanifuji G."/>
            <person name="Takabayashi S."/>
            <person name="Kume K."/>
            <person name="Takagi M."/>
            <person name="Nakayama T."/>
            <person name="Kamikawa R."/>
            <person name="Inagaki Y."/>
            <person name="Hashimoto T."/>
        </authorList>
    </citation>
    <scope>NUCLEOTIDE SEQUENCE [LARGE SCALE GENOMIC DNA]</scope>
    <source>
        <strain evidence="10">NY0173</strain>
    </source>
</reference>
<evidence type="ECO:0000256" key="4">
    <source>
        <dbReference type="ARBA" id="ARBA00022741"/>
    </source>
</evidence>
<accession>A0A9K3GGZ3</accession>
<evidence type="ECO:0000256" key="5">
    <source>
        <dbReference type="ARBA" id="ARBA00022840"/>
    </source>
</evidence>
<dbReference type="PANTHER" id="PTHR24223">
    <property type="entry name" value="ATP-BINDING CASSETTE SUB-FAMILY C"/>
    <property type="match status" value="1"/>
</dbReference>
<keyword evidence="6 8" id="KW-1133">Transmembrane helix</keyword>
<keyword evidence="4" id="KW-0547">Nucleotide-binding</keyword>
<dbReference type="GO" id="GO:0005524">
    <property type="term" value="F:ATP binding"/>
    <property type="evidence" value="ECO:0007669"/>
    <property type="project" value="UniProtKB-KW"/>
</dbReference>
<dbReference type="EMBL" id="BDIP01000499">
    <property type="protein sequence ID" value="GIQ81806.1"/>
    <property type="molecule type" value="Genomic_DNA"/>
</dbReference>
<dbReference type="Gene3D" id="1.20.1560.10">
    <property type="entry name" value="ABC transporter type 1, transmembrane domain"/>
    <property type="match status" value="1"/>
</dbReference>
<dbReference type="InterPro" id="IPR003439">
    <property type="entry name" value="ABC_transporter-like_ATP-bd"/>
</dbReference>
<keyword evidence="5" id="KW-0067">ATP-binding</keyword>
<keyword evidence="2" id="KW-0813">Transport</keyword>
<evidence type="ECO:0000256" key="2">
    <source>
        <dbReference type="ARBA" id="ARBA00022448"/>
    </source>
</evidence>
<protein>
    <recommendedName>
        <fullName evidence="9">ABC transmembrane type-1 domain-containing protein</fullName>
    </recommendedName>
</protein>
<feature type="domain" description="ABC transmembrane type-1" evidence="9">
    <location>
        <begin position="45"/>
        <end position="322"/>
    </location>
</feature>
<keyword evidence="7 8" id="KW-0472">Membrane</keyword>
<feature type="non-terminal residue" evidence="10">
    <location>
        <position position="584"/>
    </location>
</feature>
<feature type="transmembrane region" description="Helical" evidence="8">
    <location>
        <begin position="45"/>
        <end position="64"/>
    </location>
</feature>
<dbReference type="PROSITE" id="PS00211">
    <property type="entry name" value="ABC_TRANSPORTER_1"/>
    <property type="match status" value="1"/>
</dbReference>
<dbReference type="GO" id="GO:0016020">
    <property type="term" value="C:membrane"/>
    <property type="evidence" value="ECO:0007669"/>
    <property type="project" value="UniProtKB-SubCell"/>
</dbReference>
<comment type="caution">
    <text evidence="10">The sequence shown here is derived from an EMBL/GenBank/DDBJ whole genome shotgun (WGS) entry which is preliminary data.</text>
</comment>
<dbReference type="InterPro" id="IPR050173">
    <property type="entry name" value="ABC_transporter_C-like"/>
</dbReference>
<dbReference type="PROSITE" id="PS50929">
    <property type="entry name" value="ABC_TM1F"/>
    <property type="match status" value="1"/>
</dbReference>
<dbReference type="OrthoDB" id="6500128at2759"/>
<comment type="subcellular location">
    <subcellularLocation>
        <location evidence="1">Membrane</location>
        <topology evidence="1">Multi-pass membrane protein</topology>
    </subcellularLocation>
</comment>
<gene>
    <name evidence="10" type="ORF">KIPB_002827</name>
</gene>
<dbReference type="CDD" id="cd18579">
    <property type="entry name" value="ABC_6TM_ABCC_D1"/>
    <property type="match status" value="1"/>
</dbReference>
<dbReference type="InterPro" id="IPR027417">
    <property type="entry name" value="P-loop_NTPase"/>
</dbReference>